<evidence type="ECO:0000256" key="1">
    <source>
        <dbReference type="SAM" id="MobiDB-lite"/>
    </source>
</evidence>
<evidence type="ECO:0000313" key="2">
    <source>
        <dbReference type="EMBL" id="KAJ1648099.1"/>
    </source>
</evidence>
<feature type="compositionally biased region" description="Polar residues" evidence="1">
    <location>
        <begin position="15"/>
        <end position="24"/>
    </location>
</feature>
<gene>
    <name evidence="2" type="ORF">LPJ64_000552</name>
</gene>
<comment type="caution">
    <text evidence="2">The sequence shown here is derived from an EMBL/GenBank/DDBJ whole genome shotgun (WGS) entry which is preliminary data.</text>
</comment>
<dbReference type="EMBL" id="JANBOH010000011">
    <property type="protein sequence ID" value="KAJ1648099.1"/>
    <property type="molecule type" value="Genomic_DNA"/>
</dbReference>
<feature type="compositionally biased region" description="Basic and acidic residues" evidence="1">
    <location>
        <begin position="31"/>
        <end position="58"/>
    </location>
</feature>
<evidence type="ECO:0000313" key="3">
    <source>
        <dbReference type="Proteomes" id="UP001145021"/>
    </source>
</evidence>
<proteinExistence type="predicted"/>
<dbReference type="Proteomes" id="UP001145021">
    <property type="component" value="Unassembled WGS sequence"/>
</dbReference>
<feature type="region of interest" description="Disordered" evidence="1">
    <location>
        <begin position="1"/>
        <end position="66"/>
    </location>
</feature>
<organism evidence="2 3">
    <name type="scientific">Coemansia asiatica</name>
    <dbReference type="NCBI Taxonomy" id="1052880"/>
    <lineage>
        <taxon>Eukaryota</taxon>
        <taxon>Fungi</taxon>
        <taxon>Fungi incertae sedis</taxon>
        <taxon>Zoopagomycota</taxon>
        <taxon>Kickxellomycotina</taxon>
        <taxon>Kickxellomycetes</taxon>
        <taxon>Kickxellales</taxon>
        <taxon>Kickxellaceae</taxon>
        <taxon>Coemansia</taxon>
    </lineage>
</organism>
<accession>A0A9W7XRN7</accession>
<dbReference type="AlphaFoldDB" id="A0A9W7XRN7"/>
<keyword evidence="3" id="KW-1185">Reference proteome</keyword>
<protein>
    <submittedName>
        <fullName evidence="2">Uncharacterized protein</fullName>
    </submittedName>
</protein>
<reference evidence="2" key="1">
    <citation type="submission" date="2022-07" db="EMBL/GenBank/DDBJ databases">
        <title>Phylogenomic reconstructions and comparative analyses of Kickxellomycotina fungi.</title>
        <authorList>
            <person name="Reynolds N.K."/>
            <person name="Stajich J.E."/>
            <person name="Barry K."/>
            <person name="Grigoriev I.V."/>
            <person name="Crous P."/>
            <person name="Smith M.E."/>
        </authorList>
    </citation>
    <scope>NUCLEOTIDE SEQUENCE</scope>
    <source>
        <strain evidence="2">NBRC 105413</strain>
    </source>
</reference>
<sequence length="372" mass="41383">MNNNKKSRPKLIPASINSRRTSSRLAAKVHPVKETQPKEKKTAEKPKSSDKNLSKEGNNDLEPQNVQNGLVQDFMERLDAISSKLSQLALNKLGRSFSSENIAKNKTDATTPSARQSVDSEKTLVPIYPIVESREKDICKKLFAPVSSLPEPDQLSERLLDKLEEPIPIHNFIFSELEKEIPKDILEKNFCIVEQVGNICPTLTPRVENALMVSVVGKGTEMMQQHVLDAFLMSIFCTANTQCIDSDMVIDRNAAESSATISGNRPDFLFAINGQLVFKGEEKKGGNVRTIALELTSKMIPGSVGKPDSRIEYMLGYATAGSRILFECIYDDGQMKECSGILNLERMPDRVSMIIILVNILRIARTLVQTNK</sequence>
<name>A0A9W7XRN7_9FUNG</name>